<comment type="caution">
    <text evidence="1">The sequence shown here is derived from an EMBL/GenBank/DDBJ whole genome shotgun (WGS) entry which is preliminary data.</text>
</comment>
<dbReference type="Proteomes" id="UP000801492">
    <property type="component" value="Unassembled WGS sequence"/>
</dbReference>
<gene>
    <name evidence="1" type="ORF">ILUMI_16471</name>
</gene>
<sequence length="99" mass="11482">MDVSAQPLKAKIENQRMDKNNYQSEIESLLHIVQGIRPDIVCIANVLCQFCIEPTVTHQRMIQHLFRYLKGSSLKRLVYNFTSTRNGTVQRCIASKVFR</sequence>
<dbReference type="OrthoDB" id="6740744at2759"/>
<reference evidence="1" key="1">
    <citation type="submission" date="2019-08" db="EMBL/GenBank/DDBJ databases">
        <title>The genome of the North American firefly Photinus pyralis.</title>
        <authorList>
            <consortium name="Photinus pyralis genome working group"/>
            <person name="Fallon T.R."/>
            <person name="Sander Lower S.E."/>
            <person name="Weng J.-K."/>
        </authorList>
    </citation>
    <scope>NUCLEOTIDE SEQUENCE</scope>
    <source>
        <strain evidence="1">TRF0915ILg1</strain>
        <tissue evidence="1">Whole body</tissue>
    </source>
</reference>
<name>A0A8K0CSX5_IGNLU</name>
<proteinExistence type="predicted"/>
<evidence type="ECO:0000313" key="2">
    <source>
        <dbReference type="Proteomes" id="UP000801492"/>
    </source>
</evidence>
<organism evidence="1 2">
    <name type="scientific">Ignelater luminosus</name>
    <name type="common">Cucubano</name>
    <name type="synonym">Pyrophorus luminosus</name>
    <dbReference type="NCBI Taxonomy" id="2038154"/>
    <lineage>
        <taxon>Eukaryota</taxon>
        <taxon>Metazoa</taxon>
        <taxon>Ecdysozoa</taxon>
        <taxon>Arthropoda</taxon>
        <taxon>Hexapoda</taxon>
        <taxon>Insecta</taxon>
        <taxon>Pterygota</taxon>
        <taxon>Neoptera</taxon>
        <taxon>Endopterygota</taxon>
        <taxon>Coleoptera</taxon>
        <taxon>Polyphaga</taxon>
        <taxon>Elateriformia</taxon>
        <taxon>Elateroidea</taxon>
        <taxon>Elateridae</taxon>
        <taxon>Agrypninae</taxon>
        <taxon>Pyrophorini</taxon>
        <taxon>Ignelater</taxon>
    </lineage>
</organism>
<keyword evidence="2" id="KW-1185">Reference proteome</keyword>
<accession>A0A8K0CSX5</accession>
<dbReference type="EMBL" id="VTPC01063608">
    <property type="protein sequence ID" value="KAF2889702.1"/>
    <property type="molecule type" value="Genomic_DNA"/>
</dbReference>
<protein>
    <submittedName>
        <fullName evidence="1">Uncharacterized protein</fullName>
    </submittedName>
</protein>
<dbReference type="AlphaFoldDB" id="A0A8K0CSX5"/>
<evidence type="ECO:0000313" key="1">
    <source>
        <dbReference type="EMBL" id="KAF2889702.1"/>
    </source>
</evidence>